<dbReference type="RefSeq" id="WP_158049528.1">
    <property type="nucleotide sequence ID" value="NZ_DAWAXE010000021.1"/>
</dbReference>
<dbReference type="GeneID" id="98657932"/>
<dbReference type="EMBL" id="WAJR01000011">
    <property type="protein sequence ID" value="KAB1640521.1"/>
    <property type="molecule type" value="Genomic_DNA"/>
</dbReference>
<evidence type="ECO:0000313" key="1">
    <source>
        <dbReference type="EMBL" id="KAB1640521.1"/>
    </source>
</evidence>
<keyword evidence="2" id="KW-1185">Reference proteome</keyword>
<comment type="caution">
    <text evidence="1">The sequence shown here is derived from an EMBL/GenBank/DDBJ whole genome shotgun (WGS) entry which is preliminary data.</text>
</comment>
<accession>A0A6N6NNT8</accession>
<gene>
    <name evidence="1" type="ORF">F8C90_05870</name>
</gene>
<reference evidence="1 2" key="1">
    <citation type="submission" date="2019-09" db="EMBL/GenBank/DDBJ databases">
        <title>Whole genome shotgun sequencing (WGS) of Ellagibacter isourolithinifaciens DSM 104140(T) and Adlercreutzia muris DSM 29508(T).</title>
        <authorList>
            <person name="Stoll D.A."/>
            <person name="Danylec N."/>
            <person name="Huch M."/>
        </authorList>
    </citation>
    <scope>NUCLEOTIDE SEQUENCE [LARGE SCALE GENOMIC DNA]</scope>
    <source>
        <strain evidence="1 2">DSM 104140</strain>
    </source>
</reference>
<protein>
    <submittedName>
        <fullName evidence="1">Helix-turn-helix domain-containing protein</fullName>
    </submittedName>
</protein>
<name>A0A6N6NNT8_9ACTN</name>
<proteinExistence type="predicted"/>
<organism evidence="1 2">
    <name type="scientific">Ellagibacter isourolithinifaciens</name>
    <dbReference type="NCBI Taxonomy" id="2137581"/>
    <lineage>
        <taxon>Bacteria</taxon>
        <taxon>Bacillati</taxon>
        <taxon>Actinomycetota</taxon>
        <taxon>Coriobacteriia</taxon>
        <taxon>Eggerthellales</taxon>
        <taxon>Eggerthellaceae</taxon>
        <taxon>Ellagibacter</taxon>
    </lineage>
</organism>
<sequence length="85" mass="10216">MSEDSPKQEKRQILPQDYYDSRQVMALLKLSKQKYYELVEREEDPLPMRMYGWSARGALAERGELMAWFKRNTRLARDSKKSRKT</sequence>
<evidence type="ECO:0000313" key="2">
    <source>
        <dbReference type="Proteomes" id="UP000468668"/>
    </source>
</evidence>
<dbReference type="Proteomes" id="UP000468668">
    <property type="component" value="Unassembled WGS sequence"/>
</dbReference>
<dbReference type="AlphaFoldDB" id="A0A6N6NNT8"/>